<gene>
    <name evidence="1" type="ORF">KCMC57_33800</name>
</gene>
<dbReference type="RefSeq" id="WP_407989389.1">
    <property type="nucleotide sequence ID" value="NZ_AP035881.2"/>
</dbReference>
<evidence type="ECO:0000313" key="1">
    <source>
        <dbReference type="EMBL" id="BFP47012.1"/>
    </source>
</evidence>
<dbReference type="AlphaFoldDB" id="A0AB33JWP9"/>
<protein>
    <recommendedName>
        <fullName evidence="2">Transcriptional regulator</fullName>
    </recommendedName>
</protein>
<name>A0AB33JWP9_9ACTN</name>
<sequence>MDDVEAVLGNVDDGKDTALTEAIRAAVLVQHALNDELQLLVAEARDAGMSWASIARPLGCSRQSAHQRFGAGLSPGLQAHLDSQLDLAISDCHSYFLKYGDHEEFEQALQFLEQQEELDKKRSSAPGVGA</sequence>
<organism evidence="1">
    <name type="scientific">Kitasatospora sp. CMC57</name>
    <dbReference type="NCBI Taxonomy" id="3231513"/>
    <lineage>
        <taxon>Bacteria</taxon>
        <taxon>Bacillati</taxon>
        <taxon>Actinomycetota</taxon>
        <taxon>Actinomycetes</taxon>
        <taxon>Kitasatosporales</taxon>
        <taxon>Streptomycetaceae</taxon>
        <taxon>Kitasatospora</taxon>
    </lineage>
</organism>
<dbReference type="EMBL" id="AP035881">
    <property type="protein sequence ID" value="BFP47012.1"/>
    <property type="molecule type" value="Genomic_DNA"/>
</dbReference>
<reference evidence="1" key="1">
    <citation type="submission" date="2024-07" db="EMBL/GenBank/DDBJ databases">
        <title>Complete genome sequences of cellulolytic bacteria, Kitasatospora sp. CMC57 and Streptomyces sp. CMC78, isolated from Japanese agricultural soil.</title>
        <authorList>
            <person name="Hashimoto T."/>
            <person name="Ito M."/>
            <person name="Iwamoto M."/>
            <person name="Fukahori D."/>
            <person name="Shoda T."/>
            <person name="Sakoda M."/>
            <person name="Morohoshi T."/>
            <person name="Mitsuboshi M."/>
            <person name="Nishizawa T."/>
        </authorList>
    </citation>
    <scope>NUCLEOTIDE SEQUENCE</scope>
    <source>
        <strain evidence="1">CMC57</strain>
    </source>
</reference>
<evidence type="ECO:0008006" key="2">
    <source>
        <dbReference type="Google" id="ProtNLM"/>
    </source>
</evidence>
<proteinExistence type="predicted"/>
<accession>A0AB33JWP9</accession>